<evidence type="ECO:0000256" key="1">
    <source>
        <dbReference type="ARBA" id="ARBA00004173"/>
    </source>
</evidence>
<dbReference type="GO" id="GO:0006412">
    <property type="term" value="P:translation"/>
    <property type="evidence" value="ECO:0007669"/>
    <property type="project" value="InterPro"/>
</dbReference>
<evidence type="ECO:0000256" key="2">
    <source>
        <dbReference type="ARBA" id="ARBA00009864"/>
    </source>
</evidence>
<sequence length="185" mass="21076">MAGSRLEKLGTVFTRTRDLLRAGVVKQNKKPLWYDVYAAFPPKREPTYVGPPKREPTYVGPPKRRQKPVDNVSAIFYHEDAIRAKFYETYGNLGMFDLKRRGHKSICQRFVEKYVELQKSEVAESEDKLFEQTGKALLSEGITLRRSGAPMVSDQPPPQSKAERVASIIDQIKKSDETKKSEPTS</sequence>
<keyword evidence="3" id="KW-0689">Ribosomal protein</keyword>
<protein>
    <recommendedName>
        <fullName evidence="6">Small ribosomal subunit protein mS23</fullName>
    </recommendedName>
</protein>
<comment type="subcellular location">
    <subcellularLocation>
        <location evidence="1">Mitochondrion</location>
    </subcellularLocation>
</comment>
<keyword evidence="4" id="KW-0496">Mitochondrion</keyword>
<dbReference type="GO" id="GO:0005840">
    <property type="term" value="C:ribosome"/>
    <property type="evidence" value="ECO:0007669"/>
    <property type="project" value="InterPro"/>
</dbReference>
<dbReference type="EMBL" id="DYDO01000001">
    <property type="protein sequence ID" value="DBA33331.1"/>
    <property type="molecule type" value="Genomic_DNA"/>
</dbReference>
<reference evidence="9" key="1">
    <citation type="thesis" date="2020" institute="ProQuest LLC" country="789 East Eisenhower Parkway, Ann Arbor, MI, USA">
        <title>Comparative Genomics and Chromosome Evolution.</title>
        <authorList>
            <person name="Mudd A.B."/>
        </authorList>
    </citation>
    <scope>NUCLEOTIDE SEQUENCE</scope>
    <source>
        <strain evidence="9">1538</strain>
        <tissue evidence="9">Blood</tissue>
    </source>
</reference>
<dbReference type="Pfam" id="PF10484">
    <property type="entry name" value="MRP-S23"/>
    <property type="match status" value="1"/>
</dbReference>
<evidence type="ECO:0000256" key="4">
    <source>
        <dbReference type="ARBA" id="ARBA00023128"/>
    </source>
</evidence>
<evidence type="ECO:0000256" key="7">
    <source>
        <dbReference type="SAM" id="MobiDB-lite"/>
    </source>
</evidence>
<dbReference type="PANTHER" id="PTHR15925:SF2">
    <property type="entry name" value="SMALL RIBOSOMAL SUBUNIT PROTEIN MS23"/>
    <property type="match status" value="1"/>
</dbReference>
<organism evidence="9 10">
    <name type="scientific">Pyxicephalus adspersus</name>
    <name type="common">African bullfrog</name>
    <dbReference type="NCBI Taxonomy" id="30357"/>
    <lineage>
        <taxon>Eukaryota</taxon>
        <taxon>Metazoa</taxon>
        <taxon>Chordata</taxon>
        <taxon>Craniata</taxon>
        <taxon>Vertebrata</taxon>
        <taxon>Euteleostomi</taxon>
        <taxon>Amphibia</taxon>
        <taxon>Batrachia</taxon>
        <taxon>Anura</taxon>
        <taxon>Neobatrachia</taxon>
        <taxon>Ranoidea</taxon>
        <taxon>Pyxicephalidae</taxon>
        <taxon>Pyxicephalinae</taxon>
        <taxon>Pyxicephalus</taxon>
    </lineage>
</organism>
<comment type="similarity">
    <text evidence="2">Belongs to the mitochondrion-specific ribosomal protein mS23 family.</text>
</comment>
<evidence type="ECO:0000313" key="10">
    <source>
        <dbReference type="Proteomes" id="UP001181693"/>
    </source>
</evidence>
<dbReference type="InterPro" id="IPR059242">
    <property type="entry name" value="mS23_dom"/>
</dbReference>
<evidence type="ECO:0000313" key="9">
    <source>
        <dbReference type="EMBL" id="DBA33331.1"/>
    </source>
</evidence>
<feature type="region of interest" description="Disordered" evidence="7">
    <location>
        <begin position="47"/>
        <end position="66"/>
    </location>
</feature>
<feature type="compositionally biased region" description="Basic and acidic residues" evidence="7">
    <location>
        <begin position="47"/>
        <end position="56"/>
    </location>
</feature>
<dbReference type="GO" id="GO:0005739">
    <property type="term" value="C:mitochondrion"/>
    <property type="evidence" value="ECO:0007669"/>
    <property type="project" value="InterPro"/>
</dbReference>
<evidence type="ECO:0000256" key="3">
    <source>
        <dbReference type="ARBA" id="ARBA00022980"/>
    </source>
</evidence>
<dbReference type="InterPro" id="IPR023611">
    <property type="entry name" value="mS23_dom_met"/>
</dbReference>
<gene>
    <name evidence="9" type="ORF">GDO54_001030</name>
</gene>
<keyword evidence="5" id="KW-0687">Ribonucleoprotein</keyword>
<dbReference type="GO" id="GO:0003735">
    <property type="term" value="F:structural constituent of ribosome"/>
    <property type="evidence" value="ECO:0007669"/>
    <property type="project" value="InterPro"/>
</dbReference>
<evidence type="ECO:0000256" key="6">
    <source>
        <dbReference type="ARBA" id="ARBA00035137"/>
    </source>
</evidence>
<comment type="caution">
    <text evidence="9">The sequence shown here is derived from an EMBL/GenBank/DDBJ whole genome shotgun (WGS) entry which is preliminary data.</text>
</comment>
<dbReference type="CDD" id="cd23701">
    <property type="entry name" value="At1g26750"/>
    <property type="match status" value="1"/>
</dbReference>
<evidence type="ECO:0000259" key="8">
    <source>
        <dbReference type="Pfam" id="PF10484"/>
    </source>
</evidence>
<evidence type="ECO:0000256" key="5">
    <source>
        <dbReference type="ARBA" id="ARBA00023274"/>
    </source>
</evidence>
<name>A0AAV3APJ8_PYXAD</name>
<dbReference type="Proteomes" id="UP001181693">
    <property type="component" value="Unassembled WGS sequence"/>
</dbReference>
<proteinExistence type="inferred from homology"/>
<dbReference type="PANTHER" id="PTHR15925">
    <property type="entry name" value="MITOCHONDRIAL RIBOSOMAL PROTEIN S23"/>
    <property type="match status" value="1"/>
</dbReference>
<dbReference type="AlphaFoldDB" id="A0AAV3APJ8"/>
<feature type="domain" description="Small ribosomal subunit protein mS23 conserved" evidence="8">
    <location>
        <begin position="2"/>
        <end position="141"/>
    </location>
</feature>
<accession>A0AAV3APJ8</accession>
<keyword evidence="10" id="KW-1185">Reference proteome</keyword>
<dbReference type="InterPro" id="IPR019520">
    <property type="entry name" value="Ribosomal_mS23_met"/>
</dbReference>